<organism evidence="1 2">
    <name type="scientific">Zosterops borbonicus</name>
    <dbReference type="NCBI Taxonomy" id="364589"/>
    <lineage>
        <taxon>Eukaryota</taxon>
        <taxon>Metazoa</taxon>
        <taxon>Chordata</taxon>
        <taxon>Craniata</taxon>
        <taxon>Vertebrata</taxon>
        <taxon>Euteleostomi</taxon>
        <taxon>Archelosauria</taxon>
        <taxon>Archosauria</taxon>
        <taxon>Dinosauria</taxon>
        <taxon>Saurischia</taxon>
        <taxon>Theropoda</taxon>
        <taxon>Coelurosauria</taxon>
        <taxon>Aves</taxon>
        <taxon>Neognathae</taxon>
        <taxon>Neoaves</taxon>
        <taxon>Telluraves</taxon>
        <taxon>Australaves</taxon>
        <taxon>Passeriformes</taxon>
        <taxon>Sylvioidea</taxon>
        <taxon>Zosteropidae</taxon>
        <taxon>Zosterops</taxon>
    </lineage>
</organism>
<protein>
    <submittedName>
        <fullName evidence="1">Uncharacterized protein</fullName>
    </submittedName>
</protein>
<comment type="caution">
    <text evidence="1">The sequence shown here is derived from an EMBL/GenBank/DDBJ whole genome shotgun (WGS) entry which is preliminary data.</text>
</comment>
<name>A0A8K1D9Z0_9PASS</name>
<dbReference type="AlphaFoldDB" id="A0A8K1D9Z0"/>
<evidence type="ECO:0000313" key="2">
    <source>
        <dbReference type="Proteomes" id="UP000796761"/>
    </source>
</evidence>
<dbReference type="Proteomes" id="UP000796761">
    <property type="component" value="Unassembled WGS sequence"/>
</dbReference>
<keyword evidence="2" id="KW-1185">Reference proteome</keyword>
<accession>A0A8K1D9Z0</accession>
<gene>
    <name evidence="1" type="ORF">HGM15179_019776</name>
</gene>
<evidence type="ECO:0000313" key="1">
    <source>
        <dbReference type="EMBL" id="TRZ07331.1"/>
    </source>
</evidence>
<proteinExistence type="predicted"/>
<dbReference type="EMBL" id="SWJQ01001826">
    <property type="protein sequence ID" value="TRZ07331.1"/>
    <property type="molecule type" value="Genomic_DNA"/>
</dbReference>
<reference evidence="1" key="1">
    <citation type="submission" date="2019-04" db="EMBL/GenBank/DDBJ databases">
        <title>Genome assembly of Zosterops borbonicus 15179.</title>
        <authorList>
            <person name="Leroy T."/>
            <person name="Anselmetti Y."/>
            <person name="Tilak M.-K."/>
            <person name="Nabholz B."/>
        </authorList>
    </citation>
    <scope>NUCLEOTIDE SEQUENCE</scope>
    <source>
        <strain evidence="1">HGM_15179</strain>
        <tissue evidence="1">Muscle</tissue>
    </source>
</reference>
<sequence>MSRVCLLFHPEEEFGGKINEFRWERSRFPVPDPWDPSLVLILHPQDILTHFGAFFGAGRTRGVFVVWDKSEMDPLDTPKCGVGY</sequence>